<proteinExistence type="predicted"/>
<comment type="caution">
    <text evidence="2">The sequence shown here is derived from an EMBL/GenBank/DDBJ whole genome shotgun (WGS) entry which is preliminary data.</text>
</comment>
<evidence type="ECO:0000313" key="3">
    <source>
        <dbReference type="Proteomes" id="UP000027586"/>
    </source>
</evidence>
<keyword evidence="3" id="KW-1185">Reference proteome</keyword>
<keyword evidence="1" id="KW-0472">Membrane</keyword>
<keyword evidence="1" id="KW-1133">Transmembrane helix</keyword>
<dbReference type="AlphaFoldDB" id="A0A068RTD7"/>
<keyword evidence="1" id="KW-0812">Transmembrane</keyword>
<dbReference type="Proteomes" id="UP000027586">
    <property type="component" value="Unassembled WGS sequence"/>
</dbReference>
<feature type="transmembrane region" description="Helical" evidence="1">
    <location>
        <begin position="79"/>
        <end position="105"/>
    </location>
</feature>
<sequence length="108" mass="12044">MLRRSQSSATGSPWYLFLSYIHTPSHSKHPLRRGVHVGFLFKLIDSYTARRQRTLALSVQSITIPSNAYVKIHAHKNKAVITVVIIASLFLIASVIHGFCAFVALSLL</sequence>
<protein>
    <recommendedName>
        <fullName evidence="4">Transmembrane protein</fullName>
    </recommendedName>
</protein>
<accession>A0A068RTD7</accession>
<reference evidence="2" key="1">
    <citation type="submission" date="2013-08" db="EMBL/GenBank/DDBJ databases">
        <title>Gene expansion shapes genome architecture in the human pathogen Lichtheimia corymbifera: an evolutionary genomics analysis in the ancient terrestrial Mucorales (Mucoromycotina).</title>
        <authorList>
            <person name="Schwartze V.U."/>
            <person name="Winter S."/>
            <person name="Shelest E."/>
            <person name="Marcet-Houben M."/>
            <person name="Horn F."/>
            <person name="Wehner S."/>
            <person name="Hoffmann K."/>
            <person name="Riege K."/>
            <person name="Sammeth M."/>
            <person name="Nowrousian M."/>
            <person name="Valiante V."/>
            <person name="Linde J."/>
            <person name="Jacobsen I.D."/>
            <person name="Marz M."/>
            <person name="Brakhage A.A."/>
            <person name="Gabaldon T."/>
            <person name="Bocker S."/>
            <person name="Voigt K."/>
        </authorList>
    </citation>
    <scope>NUCLEOTIDE SEQUENCE [LARGE SCALE GENOMIC DNA]</scope>
    <source>
        <strain evidence="2">FSU 9682</strain>
    </source>
</reference>
<name>A0A068RTD7_9FUNG</name>
<gene>
    <name evidence="2" type="ORF">LCOR_04652.1</name>
</gene>
<evidence type="ECO:0008006" key="4">
    <source>
        <dbReference type="Google" id="ProtNLM"/>
    </source>
</evidence>
<dbReference type="VEuPathDB" id="FungiDB:LCOR_04652.1"/>
<organism evidence="2 3">
    <name type="scientific">Lichtheimia corymbifera JMRC:FSU:9682</name>
    <dbReference type="NCBI Taxonomy" id="1263082"/>
    <lineage>
        <taxon>Eukaryota</taxon>
        <taxon>Fungi</taxon>
        <taxon>Fungi incertae sedis</taxon>
        <taxon>Mucoromycota</taxon>
        <taxon>Mucoromycotina</taxon>
        <taxon>Mucoromycetes</taxon>
        <taxon>Mucorales</taxon>
        <taxon>Lichtheimiaceae</taxon>
        <taxon>Lichtheimia</taxon>
    </lineage>
</organism>
<evidence type="ECO:0000313" key="2">
    <source>
        <dbReference type="EMBL" id="CDH53284.1"/>
    </source>
</evidence>
<evidence type="ECO:0000256" key="1">
    <source>
        <dbReference type="SAM" id="Phobius"/>
    </source>
</evidence>
<dbReference type="EMBL" id="CBTN010000016">
    <property type="protein sequence ID" value="CDH53284.1"/>
    <property type="molecule type" value="Genomic_DNA"/>
</dbReference>